<name>A0ABM8P8I1_9BURK</name>
<accession>A0ABM8P8I1</accession>
<dbReference type="InterPro" id="IPR014729">
    <property type="entry name" value="Rossmann-like_a/b/a_fold"/>
</dbReference>
<sequence length="144" mass="16059">MDWRLGVLKLLIPVLGARGATEAARHGAFLYAERCVSEVEIIEVLDDVTQGRAVAFHSPATLRRREKQAALDALMQTRAILDNAGVPYTWKRVFGPAERTIAQYAATGHADIVVLDASHLGFFHRWTVLARLWRLTSTPVTMLH</sequence>
<dbReference type="Proteomes" id="UP000656319">
    <property type="component" value="Unassembled WGS sequence"/>
</dbReference>
<dbReference type="SUPFAM" id="SSF52402">
    <property type="entry name" value="Adenine nucleotide alpha hydrolases-like"/>
    <property type="match status" value="1"/>
</dbReference>
<reference evidence="2 3" key="1">
    <citation type="submission" date="2020-10" db="EMBL/GenBank/DDBJ databases">
        <authorList>
            <person name="Peeters C."/>
        </authorList>
    </citation>
    <scope>NUCLEOTIDE SEQUENCE [LARGE SCALE GENOMIC DNA]</scope>
    <source>
        <strain evidence="2 3">LMG 27952</strain>
    </source>
</reference>
<dbReference type="Gene3D" id="3.40.50.620">
    <property type="entry name" value="HUPs"/>
    <property type="match status" value="1"/>
</dbReference>
<dbReference type="CDD" id="cd00293">
    <property type="entry name" value="USP-like"/>
    <property type="match status" value="1"/>
</dbReference>
<dbReference type="EMBL" id="CAJHCQ010000026">
    <property type="protein sequence ID" value="CAD6559109.1"/>
    <property type="molecule type" value="Genomic_DNA"/>
</dbReference>
<protein>
    <recommendedName>
        <fullName evidence="1">UspA domain-containing protein</fullName>
    </recommendedName>
</protein>
<evidence type="ECO:0000313" key="2">
    <source>
        <dbReference type="EMBL" id="CAD6559109.1"/>
    </source>
</evidence>
<keyword evidence="3" id="KW-1185">Reference proteome</keyword>
<organism evidence="2 3">
    <name type="scientific">Paraburkholderia hiiakae</name>
    <dbReference type="NCBI Taxonomy" id="1081782"/>
    <lineage>
        <taxon>Bacteria</taxon>
        <taxon>Pseudomonadati</taxon>
        <taxon>Pseudomonadota</taxon>
        <taxon>Betaproteobacteria</taxon>
        <taxon>Burkholderiales</taxon>
        <taxon>Burkholderiaceae</taxon>
        <taxon>Paraburkholderia</taxon>
    </lineage>
</organism>
<comment type="caution">
    <text evidence="2">The sequence shown here is derived from an EMBL/GenBank/DDBJ whole genome shotgun (WGS) entry which is preliminary data.</text>
</comment>
<feature type="domain" description="UspA" evidence="1">
    <location>
        <begin position="9"/>
        <end position="142"/>
    </location>
</feature>
<proteinExistence type="predicted"/>
<gene>
    <name evidence="2" type="ORF">LMG27952_06798</name>
</gene>
<evidence type="ECO:0000259" key="1">
    <source>
        <dbReference type="Pfam" id="PF00582"/>
    </source>
</evidence>
<dbReference type="InterPro" id="IPR006016">
    <property type="entry name" value="UspA"/>
</dbReference>
<dbReference type="Pfam" id="PF00582">
    <property type="entry name" value="Usp"/>
    <property type="match status" value="1"/>
</dbReference>
<evidence type="ECO:0000313" key="3">
    <source>
        <dbReference type="Proteomes" id="UP000656319"/>
    </source>
</evidence>